<comment type="caution">
    <text evidence="1">The sequence shown here is derived from an EMBL/GenBank/DDBJ whole genome shotgun (WGS) entry which is preliminary data.</text>
</comment>
<organism evidence="1 2">
    <name type="scientific">Anaeramoeba ignava</name>
    <name type="common">Anaerobic marine amoeba</name>
    <dbReference type="NCBI Taxonomy" id="1746090"/>
    <lineage>
        <taxon>Eukaryota</taxon>
        <taxon>Metamonada</taxon>
        <taxon>Anaeramoebidae</taxon>
        <taxon>Anaeramoeba</taxon>
    </lineage>
</organism>
<evidence type="ECO:0000313" key="1">
    <source>
        <dbReference type="EMBL" id="KAJ5066570.1"/>
    </source>
</evidence>
<accession>A0A9Q0L706</accession>
<reference evidence="1" key="1">
    <citation type="submission" date="2022-10" db="EMBL/GenBank/DDBJ databases">
        <title>Novel sulphate-reducing endosymbionts in the free-living metamonad Anaeramoeba.</title>
        <authorList>
            <person name="Jerlstrom-Hultqvist J."/>
            <person name="Cepicka I."/>
            <person name="Gallot-Lavallee L."/>
            <person name="Salas-Leiva D."/>
            <person name="Curtis B.A."/>
            <person name="Zahonova K."/>
            <person name="Pipaliya S."/>
            <person name="Dacks J."/>
            <person name="Roger A.J."/>
        </authorList>
    </citation>
    <scope>NUCLEOTIDE SEQUENCE</scope>
    <source>
        <strain evidence="1">BMAN</strain>
    </source>
</reference>
<protein>
    <submittedName>
        <fullName evidence="1">Uncharacterized protein</fullName>
    </submittedName>
</protein>
<proteinExistence type="predicted"/>
<evidence type="ECO:0000313" key="2">
    <source>
        <dbReference type="Proteomes" id="UP001149090"/>
    </source>
</evidence>
<dbReference type="EMBL" id="JAPDFW010000140">
    <property type="protein sequence ID" value="KAJ5066570.1"/>
    <property type="molecule type" value="Genomic_DNA"/>
</dbReference>
<keyword evidence="2" id="KW-1185">Reference proteome</keyword>
<name>A0A9Q0L706_ANAIG</name>
<gene>
    <name evidence="1" type="ORF">M0811_13507</name>
</gene>
<dbReference type="AlphaFoldDB" id="A0A9Q0L706"/>
<dbReference type="Proteomes" id="UP001149090">
    <property type="component" value="Unassembled WGS sequence"/>
</dbReference>
<dbReference type="OrthoDB" id="533331at2759"/>
<sequence length="252" mass="29980">MIKSEPIFNFSKQKVKFPKIQIYLKYPIFPKRNQNQNQNQNQFLEETDLLTILIQLEIFCEEKSIFDQKFKLSEKEKIEQKQCLLKIEGLKKQLESKIQTSTSKWMKKKKLEFLFPNLATYVSNKIFTSNSYDLEEYLSQMSLLNQIFMLCIDLKENLLLKNHSFIPKKISLLFSLLNESGGFKKEKEMIQKEFHLIKSLIQNSAENSFTIMNSAYSKWVQDLCDQIIENISKFPKEVIRYSDKMINFFSEI</sequence>